<comment type="similarity">
    <text evidence="2">Belongs to the membrane fusion protein (MFP) (TC 8.A.1) family.</text>
</comment>
<dbReference type="Pfam" id="PF25967">
    <property type="entry name" value="RND-MFP_C"/>
    <property type="match status" value="1"/>
</dbReference>
<feature type="compositionally biased region" description="Basic and acidic residues" evidence="3">
    <location>
        <begin position="372"/>
        <end position="386"/>
    </location>
</feature>
<dbReference type="NCBIfam" id="TIGR01730">
    <property type="entry name" value="RND_mfp"/>
    <property type="match status" value="1"/>
</dbReference>
<dbReference type="Gene3D" id="1.10.287.470">
    <property type="entry name" value="Helix hairpin bin"/>
    <property type="match status" value="1"/>
</dbReference>
<dbReference type="Pfam" id="PF25876">
    <property type="entry name" value="HH_MFP_RND"/>
    <property type="match status" value="1"/>
</dbReference>
<dbReference type="PANTHER" id="PTHR30158">
    <property type="entry name" value="ACRA/E-RELATED COMPONENT OF DRUG EFFLUX TRANSPORTER"/>
    <property type="match status" value="1"/>
</dbReference>
<dbReference type="GO" id="GO:0030313">
    <property type="term" value="C:cell envelope"/>
    <property type="evidence" value="ECO:0007669"/>
    <property type="project" value="UniProtKB-SubCell"/>
</dbReference>
<dbReference type="EMBL" id="JALDYZ010000005">
    <property type="protein sequence ID" value="MDI7922563.1"/>
    <property type="molecule type" value="Genomic_DNA"/>
</dbReference>
<dbReference type="Gene3D" id="2.40.420.20">
    <property type="match status" value="1"/>
</dbReference>
<evidence type="ECO:0000256" key="1">
    <source>
        <dbReference type="ARBA" id="ARBA00004196"/>
    </source>
</evidence>
<feature type="domain" description="Multidrug resistance protein MdtA-like barrel-sandwich hybrid" evidence="5">
    <location>
        <begin position="61"/>
        <end position="204"/>
    </location>
</feature>
<dbReference type="Proteomes" id="UP001161580">
    <property type="component" value="Unassembled WGS sequence"/>
</dbReference>
<dbReference type="InterPro" id="IPR006143">
    <property type="entry name" value="RND_pump_MFP"/>
</dbReference>
<dbReference type="InterPro" id="IPR058626">
    <property type="entry name" value="MdtA-like_b-barrel"/>
</dbReference>
<accession>A0AAE3QG86</accession>
<evidence type="ECO:0000259" key="4">
    <source>
        <dbReference type="Pfam" id="PF25876"/>
    </source>
</evidence>
<evidence type="ECO:0000256" key="2">
    <source>
        <dbReference type="ARBA" id="ARBA00009477"/>
    </source>
</evidence>
<dbReference type="Pfam" id="PF25917">
    <property type="entry name" value="BSH_RND"/>
    <property type="match status" value="1"/>
</dbReference>
<keyword evidence="9" id="KW-1185">Reference proteome</keyword>
<dbReference type="FunFam" id="2.40.420.20:FF:000001">
    <property type="entry name" value="Efflux RND transporter periplasmic adaptor subunit"/>
    <property type="match status" value="1"/>
</dbReference>
<evidence type="ECO:0000259" key="7">
    <source>
        <dbReference type="Pfam" id="PF25967"/>
    </source>
</evidence>
<name>A0AAE3QG86_9HYPH</name>
<dbReference type="InterPro" id="IPR058627">
    <property type="entry name" value="MdtA-like_C"/>
</dbReference>
<proteinExistence type="inferred from homology"/>
<dbReference type="SUPFAM" id="SSF111369">
    <property type="entry name" value="HlyD-like secretion proteins"/>
    <property type="match status" value="1"/>
</dbReference>
<evidence type="ECO:0000259" key="6">
    <source>
        <dbReference type="Pfam" id="PF25944"/>
    </source>
</evidence>
<evidence type="ECO:0000313" key="9">
    <source>
        <dbReference type="Proteomes" id="UP001161580"/>
    </source>
</evidence>
<dbReference type="PROSITE" id="PS51257">
    <property type="entry name" value="PROKAR_LIPOPROTEIN"/>
    <property type="match status" value="1"/>
</dbReference>
<feature type="domain" description="Multidrug resistance protein MdtA-like C-terminal permuted SH3" evidence="7">
    <location>
        <begin position="298"/>
        <end position="360"/>
    </location>
</feature>
<feature type="domain" description="Multidrug resistance protein MdtA-like beta-barrel" evidence="6">
    <location>
        <begin position="208"/>
        <end position="294"/>
    </location>
</feature>
<comment type="subcellular location">
    <subcellularLocation>
        <location evidence="1">Cell envelope</location>
    </subcellularLocation>
</comment>
<feature type="domain" description="Multidrug resistance protein MdtA-like alpha-helical hairpin" evidence="4">
    <location>
        <begin position="102"/>
        <end position="171"/>
    </location>
</feature>
<evidence type="ECO:0000313" key="8">
    <source>
        <dbReference type="EMBL" id="MDI7922563.1"/>
    </source>
</evidence>
<dbReference type="InterPro" id="IPR058624">
    <property type="entry name" value="MdtA-like_HH"/>
</dbReference>
<evidence type="ECO:0000256" key="3">
    <source>
        <dbReference type="SAM" id="MobiDB-lite"/>
    </source>
</evidence>
<dbReference type="GO" id="GO:0046677">
    <property type="term" value="P:response to antibiotic"/>
    <property type="evidence" value="ECO:0007669"/>
    <property type="project" value="TreeGrafter"/>
</dbReference>
<dbReference type="Pfam" id="PF25944">
    <property type="entry name" value="Beta-barrel_RND"/>
    <property type="match status" value="1"/>
</dbReference>
<dbReference type="Gene3D" id="2.40.30.170">
    <property type="match status" value="1"/>
</dbReference>
<comment type="caution">
    <text evidence="8">The sequence shown here is derived from an EMBL/GenBank/DDBJ whole genome shotgun (WGS) entry which is preliminary data.</text>
</comment>
<dbReference type="AlphaFoldDB" id="A0AAE3QG86"/>
<sequence>MRTSAPTLAVVMIGLLLLTGCEEKQGNAAPQMPPTQVGIVTTKAESLPIKNDLPGRIAPTRLAEVRPRVSGIIVERVFEQGSRVKEGDVLYRIDPAPLQVQVDSADATLRRAKAAQLQARQTADRQEQLRKSNVSTAQQYDEAIAQLAQADAEVAVAEAGLASARLNLQYASVTAPISGRIGRALITEGALVNANGSEALATIQQLDPVYADFTQSANDLLALRRAFGAHQGNGEADVELLMDDGSAYPHHGRLLFSEATVDATTGQVTLRAEFPNPDSDLLPGMYVRVVIQQGVARDAIAIPQQAIQRDTAGNAQVYVVKEDKTAEIRKVITGRVYGSRIMVSEGLKPDEQVIVEGFQKIRPGAAVAPAEWKPEGDQAVDKKTDETAGASTGIEPKSDSKDL</sequence>
<feature type="region of interest" description="Disordered" evidence="3">
    <location>
        <begin position="365"/>
        <end position="403"/>
    </location>
</feature>
<gene>
    <name evidence="8" type="ORF">MRS75_10750</name>
</gene>
<dbReference type="InterPro" id="IPR058625">
    <property type="entry name" value="MdtA-like_BSH"/>
</dbReference>
<dbReference type="PANTHER" id="PTHR30158:SF3">
    <property type="entry name" value="MULTIDRUG EFFLUX PUMP SUBUNIT ACRA-RELATED"/>
    <property type="match status" value="1"/>
</dbReference>
<dbReference type="Gene3D" id="2.40.50.100">
    <property type="match status" value="1"/>
</dbReference>
<dbReference type="GO" id="GO:0005886">
    <property type="term" value="C:plasma membrane"/>
    <property type="evidence" value="ECO:0007669"/>
    <property type="project" value="TreeGrafter"/>
</dbReference>
<dbReference type="RefSeq" id="WP_311794357.1">
    <property type="nucleotide sequence ID" value="NZ_JALDYZ010000005.1"/>
</dbReference>
<dbReference type="GO" id="GO:0022857">
    <property type="term" value="F:transmembrane transporter activity"/>
    <property type="evidence" value="ECO:0007669"/>
    <property type="project" value="InterPro"/>
</dbReference>
<organism evidence="8 9">
    <name type="scientific">Ferirhizobium litorale</name>
    <dbReference type="NCBI Taxonomy" id="2927786"/>
    <lineage>
        <taxon>Bacteria</taxon>
        <taxon>Pseudomonadati</taxon>
        <taxon>Pseudomonadota</taxon>
        <taxon>Alphaproteobacteria</taxon>
        <taxon>Hyphomicrobiales</taxon>
        <taxon>Rhizobiaceae</taxon>
        <taxon>Ferirhizobium</taxon>
    </lineage>
</organism>
<reference evidence="8" key="1">
    <citation type="submission" date="2022-03" db="EMBL/GenBank/DDBJ databases">
        <title>Fererhizobium litorale gen. nov., sp. nov., isolated from sandy sediments of the Sea of Japan seashore.</title>
        <authorList>
            <person name="Romanenko L."/>
            <person name="Kurilenko V."/>
            <person name="Otstavnykh N."/>
            <person name="Svetashev V."/>
            <person name="Tekutyeva L."/>
            <person name="Isaeva M."/>
            <person name="Mikhailov V."/>
        </authorList>
    </citation>
    <scope>NUCLEOTIDE SEQUENCE</scope>
    <source>
        <strain evidence="8">KMM 9576</strain>
    </source>
</reference>
<evidence type="ECO:0000259" key="5">
    <source>
        <dbReference type="Pfam" id="PF25917"/>
    </source>
</evidence>
<protein>
    <submittedName>
        <fullName evidence="8">Efflux RND transporter periplasmic adaptor subunit</fullName>
    </submittedName>
</protein>